<reference evidence="1" key="1">
    <citation type="journal article" date="2023" name="Int. J. Syst. Evol. Microbiol.">
        <title>Mesoterricola silvestris gen. nov., sp. nov., Mesoterricola sediminis sp. nov., Geothrix oryzae sp. nov., Geothrix edaphica sp. nov., Geothrix rubra sp. nov., and Geothrix limicola sp. nov., six novel members of Acidobacteriota isolated from soils.</title>
        <authorList>
            <person name="Itoh H."/>
            <person name="Sugisawa Y."/>
            <person name="Mise K."/>
            <person name="Xu Z."/>
            <person name="Kuniyasu M."/>
            <person name="Ushijima N."/>
            <person name="Kawano K."/>
            <person name="Kobayashi E."/>
            <person name="Shiratori Y."/>
            <person name="Masuda Y."/>
            <person name="Senoo K."/>
        </authorList>
    </citation>
    <scope>NUCLEOTIDE SEQUENCE</scope>
    <source>
        <strain evidence="1">W786</strain>
    </source>
</reference>
<organism evidence="1 2">
    <name type="scientific">Mesoterricola sediminis</name>
    <dbReference type="NCBI Taxonomy" id="2927980"/>
    <lineage>
        <taxon>Bacteria</taxon>
        <taxon>Pseudomonadati</taxon>
        <taxon>Acidobacteriota</taxon>
        <taxon>Holophagae</taxon>
        <taxon>Holophagales</taxon>
        <taxon>Holophagaceae</taxon>
        <taxon>Mesoterricola</taxon>
    </lineage>
</organism>
<dbReference type="KEGG" id="msea:METESE_31950"/>
<evidence type="ECO:0000313" key="2">
    <source>
        <dbReference type="Proteomes" id="UP001228113"/>
    </source>
</evidence>
<dbReference type="Pfam" id="PF05402">
    <property type="entry name" value="PqqD"/>
    <property type="match status" value="1"/>
</dbReference>
<accession>A0AA48GV79</accession>
<dbReference type="InterPro" id="IPR041881">
    <property type="entry name" value="PqqD_sf"/>
</dbReference>
<evidence type="ECO:0000313" key="1">
    <source>
        <dbReference type="EMBL" id="BDU78237.1"/>
    </source>
</evidence>
<keyword evidence="2" id="KW-1185">Reference proteome</keyword>
<protein>
    <recommendedName>
        <fullName evidence="3">PqqD family protein</fullName>
    </recommendedName>
</protein>
<gene>
    <name evidence="1" type="ORF">METESE_31950</name>
</gene>
<dbReference type="RefSeq" id="WP_243329705.1">
    <property type="nucleotide sequence ID" value="NZ_AP027081.1"/>
</dbReference>
<dbReference type="Gene3D" id="1.10.10.1150">
    <property type="entry name" value="Coenzyme PQQ synthesis protein D (PqqD)"/>
    <property type="match status" value="1"/>
</dbReference>
<evidence type="ECO:0008006" key="3">
    <source>
        <dbReference type="Google" id="ProtNLM"/>
    </source>
</evidence>
<dbReference type="EMBL" id="AP027081">
    <property type="protein sequence ID" value="BDU78237.1"/>
    <property type="molecule type" value="Genomic_DNA"/>
</dbReference>
<dbReference type="AlphaFoldDB" id="A0AA48GV79"/>
<proteinExistence type="predicted"/>
<dbReference type="Proteomes" id="UP001228113">
    <property type="component" value="Chromosome"/>
</dbReference>
<name>A0AA48GV79_9BACT</name>
<dbReference type="InterPro" id="IPR008792">
    <property type="entry name" value="PQQD"/>
</dbReference>
<sequence length="124" mass="13875">MAGLSLDAFMALVPVQAVACERLEDGRAVLLRPKFTSPRLAWLQKRLPKPHFRVRLDVRGSFIWDAIDGRRTVREVVEAVRAGLGPEAEPVEERAVAFLHHLVSGRFVRLETPTIPAATRILES</sequence>